<dbReference type="HOGENOM" id="CLU_529685_0_0_3"/>
<dbReference type="EMBL" id="CP003642">
    <property type="protein sequence ID" value="AFZ23138.1"/>
    <property type="molecule type" value="Genomic_DNA"/>
</dbReference>
<dbReference type="PATRIC" id="fig|56107.3.peg.906"/>
<dbReference type="KEGG" id="csg:Cylst_0811"/>
<dbReference type="RefSeq" id="WP_015206394.1">
    <property type="nucleotide sequence ID" value="NC_019757.1"/>
</dbReference>
<dbReference type="OrthoDB" id="9766710at2"/>
<gene>
    <name evidence="1" type="ORF">Cylst_0811</name>
</gene>
<organism evidence="1 2">
    <name type="scientific">Cylindrospermum stagnale PCC 7417</name>
    <dbReference type="NCBI Taxonomy" id="56107"/>
    <lineage>
        <taxon>Bacteria</taxon>
        <taxon>Bacillati</taxon>
        <taxon>Cyanobacteriota</taxon>
        <taxon>Cyanophyceae</taxon>
        <taxon>Nostocales</taxon>
        <taxon>Nostocaceae</taxon>
        <taxon>Cylindrospermum</taxon>
    </lineage>
</organism>
<reference evidence="1 2" key="1">
    <citation type="submission" date="2012-06" db="EMBL/GenBank/DDBJ databases">
        <title>Finished chromosome of genome of Cylindrospermum stagnale PCC 7417.</title>
        <authorList>
            <consortium name="US DOE Joint Genome Institute"/>
            <person name="Gugger M."/>
            <person name="Coursin T."/>
            <person name="Rippka R."/>
            <person name="Tandeau De Marsac N."/>
            <person name="Huntemann M."/>
            <person name="Wei C.-L."/>
            <person name="Han J."/>
            <person name="Detter J.C."/>
            <person name="Han C."/>
            <person name="Tapia R."/>
            <person name="Chen A."/>
            <person name="Kyrpides N."/>
            <person name="Mavromatis K."/>
            <person name="Markowitz V."/>
            <person name="Szeto E."/>
            <person name="Ivanova N."/>
            <person name="Pagani I."/>
            <person name="Pati A."/>
            <person name="Goodwin L."/>
            <person name="Nordberg H.P."/>
            <person name="Cantor M.N."/>
            <person name="Hua S.X."/>
            <person name="Woyke T."/>
            <person name="Kerfeld C.A."/>
        </authorList>
    </citation>
    <scope>NUCLEOTIDE SEQUENCE [LARGE SCALE GENOMIC DNA]</scope>
    <source>
        <strain evidence="1 2">PCC 7417</strain>
    </source>
</reference>
<name>K9WSG7_9NOST</name>
<dbReference type="eggNOG" id="ENOG5033SRA">
    <property type="taxonomic scope" value="Bacteria"/>
</dbReference>
<protein>
    <submittedName>
        <fullName evidence="1">Uncharacterized protein</fullName>
    </submittedName>
</protein>
<proteinExistence type="predicted"/>
<evidence type="ECO:0000313" key="1">
    <source>
        <dbReference type="EMBL" id="AFZ23138.1"/>
    </source>
</evidence>
<sequence length="514" mass="59450">MARLWTPIANAFEAYRRRTIVEPNAYYEHIWRLIHIHESIIVTLASAAATRLFYYWTEKPGTIEDEDSWKPQIQRLITGITSDDPSDPSKNDLRGCLKSGSVNEWINLLNVTTKVKLNIEEQDPFLSKLKEYLETIPKKQQDSQLAFLDNWSRIAPIPLNHKERGLSRIKRFQAINELRNKLAHVPISGRIIPQLNKNLLQELLLLLTEDDSCLDNKTIEDSKTIQAIAKKWHIPLCGKIVNHCAYVEGSDFGASSKDGSILRDVFWKWQQNNSSSQPLQWKASPFIHFDDELKVSLLFRLPNLTYELDALDGEYHRFAAEFEPVQKYNVSVDSIQPWLPSPITDKPPISGLESEPELGEQIRTQAENAFKAYDFENAVKLYETIANQYQSKYTDVAKSRHGAALWRVANDDKSNLTREERQSKLREAIKLLDEATRHHDISYKAESFYQKSKALWHLSKIDEDNNKSQDEQDAIDAIKTALNLSLEQKYSNWYEWLLDKIEPLEKIEPSDVVE</sequence>
<accession>K9WSG7</accession>
<dbReference type="AlphaFoldDB" id="K9WSG7"/>
<dbReference type="Proteomes" id="UP000010475">
    <property type="component" value="Chromosome"/>
</dbReference>
<evidence type="ECO:0000313" key="2">
    <source>
        <dbReference type="Proteomes" id="UP000010475"/>
    </source>
</evidence>
<keyword evidence="2" id="KW-1185">Reference proteome</keyword>